<evidence type="ECO:0000259" key="4">
    <source>
        <dbReference type="Pfam" id="PF00205"/>
    </source>
</evidence>
<evidence type="ECO:0000256" key="1">
    <source>
        <dbReference type="ARBA" id="ARBA00007812"/>
    </source>
</evidence>
<evidence type="ECO:0000259" key="6">
    <source>
        <dbReference type="Pfam" id="PF02776"/>
    </source>
</evidence>
<dbReference type="PANTHER" id="PTHR18968">
    <property type="entry name" value="THIAMINE PYROPHOSPHATE ENZYMES"/>
    <property type="match status" value="1"/>
</dbReference>
<keyword evidence="7" id="KW-0808">Transferase</keyword>
<keyword evidence="2 3" id="KW-0786">Thiamine pyrophosphate</keyword>
<feature type="domain" description="Thiamine pyrophosphate enzyme TPP-binding" evidence="5">
    <location>
        <begin position="396"/>
        <end position="541"/>
    </location>
</feature>
<dbReference type="GO" id="GO:0005948">
    <property type="term" value="C:acetolactate synthase complex"/>
    <property type="evidence" value="ECO:0007669"/>
    <property type="project" value="TreeGrafter"/>
</dbReference>
<evidence type="ECO:0000313" key="8">
    <source>
        <dbReference type="Proteomes" id="UP000255000"/>
    </source>
</evidence>
<dbReference type="InterPro" id="IPR000399">
    <property type="entry name" value="TPP-bd_CS"/>
</dbReference>
<dbReference type="InterPro" id="IPR012001">
    <property type="entry name" value="Thiamin_PyroP_enz_TPP-bd_dom"/>
</dbReference>
<dbReference type="SUPFAM" id="SSF52518">
    <property type="entry name" value="Thiamin diphosphate-binding fold (THDP-binding)"/>
    <property type="match status" value="2"/>
</dbReference>
<dbReference type="GO" id="GO:0030976">
    <property type="term" value="F:thiamine pyrophosphate binding"/>
    <property type="evidence" value="ECO:0007669"/>
    <property type="project" value="InterPro"/>
</dbReference>
<proteinExistence type="inferred from homology"/>
<feature type="domain" description="Thiamine pyrophosphate enzyme N-terminal TPP-binding" evidence="6">
    <location>
        <begin position="16"/>
        <end position="130"/>
    </location>
</feature>
<dbReference type="Pfam" id="PF00205">
    <property type="entry name" value="TPP_enzyme_M"/>
    <property type="match status" value="1"/>
</dbReference>
<organism evidence="7 8">
    <name type="scientific">Pannonibacter phragmitetus</name>
    <dbReference type="NCBI Taxonomy" id="121719"/>
    <lineage>
        <taxon>Bacteria</taxon>
        <taxon>Pseudomonadati</taxon>
        <taxon>Pseudomonadota</taxon>
        <taxon>Alphaproteobacteria</taxon>
        <taxon>Hyphomicrobiales</taxon>
        <taxon>Stappiaceae</taxon>
        <taxon>Pannonibacter</taxon>
    </lineage>
</organism>
<evidence type="ECO:0000313" key="7">
    <source>
        <dbReference type="EMBL" id="SUA99756.1"/>
    </source>
</evidence>
<dbReference type="InterPro" id="IPR029061">
    <property type="entry name" value="THDP-binding"/>
</dbReference>
<dbReference type="CDD" id="cd07035">
    <property type="entry name" value="TPP_PYR_POX_like"/>
    <property type="match status" value="1"/>
</dbReference>
<dbReference type="Gene3D" id="3.40.50.1220">
    <property type="entry name" value="TPP-binding domain"/>
    <property type="match status" value="1"/>
</dbReference>
<dbReference type="PROSITE" id="PS00187">
    <property type="entry name" value="TPP_ENZYMES"/>
    <property type="match status" value="1"/>
</dbReference>
<dbReference type="CDD" id="cd00568">
    <property type="entry name" value="TPP_enzymes"/>
    <property type="match status" value="1"/>
</dbReference>
<dbReference type="GO" id="GO:0003984">
    <property type="term" value="F:acetolactate synthase activity"/>
    <property type="evidence" value="ECO:0007669"/>
    <property type="project" value="UniProtKB-EC"/>
</dbReference>
<dbReference type="Gene3D" id="3.40.50.970">
    <property type="match status" value="2"/>
</dbReference>
<dbReference type="GO" id="GO:0009097">
    <property type="term" value="P:isoleucine biosynthetic process"/>
    <property type="evidence" value="ECO:0007669"/>
    <property type="project" value="TreeGrafter"/>
</dbReference>
<evidence type="ECO:0000256" key="2">
    <source>
        <dbReference type="ARBA" id="ARBA00023052"/>
    </source>
</evidence>
<reference evidence="7 8" key="1">
    <citation type="submission" date="2018-06" db="EMBL/GenBank/DDBJ databases">
        <authorList>
            <consortium name="Pathogen Informatics"/>
            <person name="Doyle S."/>
        </authorList>
    </citation>
    <scope>NUCLEOTIDE SEQUENCE [LARGE SCALE GENOMIC DNA]</scope>
    <source>
        <strain evidence="7 8">NCTC13350</strain>
    </source>
</reference>
<dbReference type="InterPro" id="IPR029035">
    <property type="entry name" value="DHS-like_NAD/FAD-binding_dom"/>
</dbReference>
<dbReference type="NCBIfam" id="NF006052">
    <property type="entry name" value="PRK08199.1"/>
    <property type="match status" value="1"/>
</dbReference>
<dbReference type="Pfam" id="PF02775">
    <property type="entry name" value="TPP_enzyme_C"/>
    <property type="match status" value="1"/>
</dbReference>
<gene>
    <name evidence="7" type="primary">ilvB</name>
    <name evidence="7" type="ORF">NCTC13350_00658</name>
</gene>
<feature type="domain" description="Thiamine pyrophosphate enzyme central" evidence="4">
    <location>
        <begin position="202"/>
        <end position="337"/>
    </location>
</feature>
<dbReference type="AlphaFoldDB" id="A0A378ZR70"/>
<dbReference type="EMBL" id="UGSK01000001">
    <property type="protein sequence ID" value="SUA99756.1"/>
    <property type="molecule type" value="Genomic_DNA"/>
</dbReference>
<dbReference type="SUPFAM" id="SSF52467">
    <property type="entry name" value="DHS-like NAD/FAD-binding domain"/>
    <property type="match status" value="1"/>
</dbReference>
<protein>
    <submittedName>
        <fullName evidence="7">Acetolactate synthase large subunit</fullName>
        <ecNumber evidence="7">2.2.1.6</ecNumber>
    </submittedName>
</protein>
<dbReference type="FunFam" id="3.40.50.970:FF:000007">
    <property type="entry name" value="Acetolactate synthase"/>
    <property type="match status" value="1"/>
</dbReference>
<evidence type="ECO:0000256" key="3">
    <source>
        <dbReference type="RuleBase" id="RU362132"/>
    </source>
</evidence>
<dbReference type="PANTHER" id="PTHR18968:SF120">
    <property type="entry name" value="ACETOLACTATE SYNTHASE LARGE SUBUNIT"/>
    <property type="match status" value="1"/>
</dbReference>
<dbReference type="GO" id="GO:0009099">
    <property type="term" value="P:L-valine biosynthetic process"/>
    <property type="evidence" value="ECO:0007669"/>
    <property type="project" value="TreeGrafter"/>
</dbReference>
<accession>A0A378ZR70</accession>
<evidence type="ECO:0000259" key="5">
    <source>
        <dbReference type="Pfam" id="PF02775"/>
    </source>
</evidence>
<name>A0A378ZR70_9HYPH</name>
<dbReference type="GO" id="GO:0050660">
    <property type="term" value="F:flavin adenine dinucleotide binding"/>
    <property type="evidence" value="ECO:0007669"/>
    <property type="project" value="TreeGrafter"/>
</dbReference>
<comment type="similarity">
    <text evidence="1 3">Belongs to the TPP enzyme family.</text>
</comment>
<dbReference type="Proteomes" id="UP000255000">
    <property type="component" value="Unassembled WGS sequence"/>
</dbReference>
<dbReference type="EC" id="2.2.1.6" evidence="7"/>
<dbReference type="InterPro" id="IPR045229">
    <property type="entry name" value="TPP_enz"/>
</dbReference>
<sequence length="567" mass="60786">MRICTNSGKTDMAQKTGGQLLVKALETHGAERVFCVPGESYLAVLDALHDADIPVTVCRQEGGAAMMAEAHGKLTGRPGICMVTRGPGATNASAGVHVAAQDSTPMILFIGQIERGMREREAFQEVDYRQMFGGIAKWVAEIDHADRVPEFISRAYHVATSGRPGPVVLALPEDTLVELADVSQPEPWKQVETHPGLTQMADLQKRLWAAERPIAILGGSRWTADAVAAFTRFAERFELPVACSFRRQMLFDNLHPNYAGDVGIGANPKLLARIKASDLVLLVGGRLSEMPSQSYTLLDIPQPSQQFIHVYPDPDELGRVYRPSLAINASPTAFCKAAEGLQPPESNKCAGTASEAHADYLAWSGARPQTPGALQMAGVMDYLEANAAPGTIFTNGAGNYATWLHRFHRFRQFGTQAAPTSGSMGYGLPGAIAAKLAFPQQDVVCFAGDGCLQMTIQELGTAAQEGAAVIVLVIDNGMYGTIRMHQERHYPGRISATKLENPDFAALARAYGAHAETVTATEDFGPAFERARASGRLSLLHLKLDPEALTPAASLSQIRAAAEAAKG</sequence>
<dbReference type="GO" id="GO:0000287">
    <property type="term" value="F:magnesium ion binding"/>
    <property type="evidence" value="ECO:0007669"/>
    <property type="project" value="InterPro"/>
</dbReference>
<dbReference type="InterPro" id="IPR011766">
    <property type="entry name" value="TPP_enzyme_TPP-bd"/>
</dbReference>
<dbReference type="InterPro" id="IPR012000">
    <property type="entry name" value="Thiamin_PyroP_enz_cen_dom"/>
</dbReference>
<dbReference type="Pfam" id="PF02776">
    <property type="entry name" value="TPP_enzyme_N"/>
    <property type="match status" value="1"/>
</dbReference>